<name>A0ABS2Q5L0_9BACL</name>
<protein>
    <submittedName>
        <fullName evidence="2">Uncharacterized protein</fullName>
    </submittedName>
</protein>
<keyword evidence="3" id="KW-1185">Reference proteome</keyword>
<reference evidence="2 3" key="1">
    <citation type="submission" date="2021-01" db="EMBL/GenBank/DDBJ databases">
        <title>Genomic Encyclopedia of Type Strains, Phase IV (KMG-IV): sequencing the most valuable type-strain genomes for metagenomic binning, comparative biology and taxonomic classification.</title>
        <authorList>
            <person name="Goeker M."/>
        </authorList>
    </citation>
    <scope>NUCLEOTIDE SEQUENCE [LARGE SCALE GENOMIC DNA]</scope>
    <source>
        <strain evidence="2 3">DSM 28236</strain>
    </source>
</reference>
<proteinExistence type="predicted"/>
<comment type="caution">
    <text evidence="2">The sequence shown here is derived from an EMBL/GenBank/DDBJ whole genome shotgun (WGS) entry which is preliminary data.</text>
</comment>
<feature type="transmembrane region" description="Helical" evidence="1">
    <location>
        <begin position="7"/>
        <end position="29"/>
    </location>
</feature>
<keyword evidence="1" id="KW-0812">Transmembrane</keyword>
<evidence type="ECO:0000256" key="1">
    <source>
        <dbReference type="SAM" id="Phobius"/>
    </source>
</evidence>
<keyword evidence="1" id="KW-1133">Transmembrane helix</keyword>
<sequence>MKNNPKFSLLMSLIVLLGIPLCLLLIILITENWRYFYWSLEPCLTVFVIGLFVSLSEYRKIKMKGSSMT</sequence>
<feature type="transmembrane region" description="Helical" evidence="1">
    <location>
        <begin position="35"/>
        <end position="55"/>
    </location>
</feature>
<dbReference type="EMBL" id="JAFBER010000036">
    <property type="protein sequence ID" value="MBM7646984.1"/>
    <property type="molecule type" value="Genomic_DNA"/>
</dbReference>
<gene>
    <name evidence="2" type="ORF">JOD45_003219</name>
</gene>
<evidence type="ECO:0000313" key="3">
    <source>
        <dbReference type="Proteomes" id="UP000808914"/>
    </source>
</evidence>
<organism evidence="2 3">
    <name type="scientific">Scopulibacillus daqui</name>
    <dbReference type="NCBI Taxonomy" id="1469162"/>
    <lineage>
        <taxon>Bacteria</taxon>
        <taxon>Bacillati</taxon>
        <taxon>Bacillota</taxon>
        <taxon>Bacilli</taxon>
        <taxon>Bacillales</taxon>
        <taxon>Sporolactobacillaceae</taxon>
        <taxon>Scopulibacillus</taxon>
    </lineage>
</organism>
<keyword evidence="1" id="KW-0472">Membrane</keyword>
<dbReference type="Proteomes" id="UP000808914">
    <property type="component" value="Unassembled WGS sequence"/>
</dbReference>
<evidence type="ECO:0000313" key="2">
    <source>
        <dbReference type="EMBL" id="MBM7646984.1"/>
    </source>
</evidence>
<accession>A0ABS2Q5L0</accession>